<feature type="chain" id="PRO_5016270538" description="Cutinase family protein" evidence="2">
    <location>
        <begin position="31"/>
        <end position="254"/>
    </location>
</feature>
<evidence type="ECO:0000256" key="1">
    <source>
        <dbReference type="ARBA" id="ARBA00022801"/>
    </source>
</evidence>
<comment type="caution">
    <text evidence="3">The sequence shown here is derived from an EMBL/GenBank/DDBJ whole genome shotgun (WGS) entry which is preliminary data.</text>
</comment>
<dbReference type="Pfam" id="PF01083">
    <property type="entry name" value="Cutinase"/>
    <property type="match status" value="1"/>
</dbReference>
<dbReference type="AlphaFoldDB" id="A0A323VDZ7"/>
<dbReference type="PROSITE" id="PS51257">
    <property type="entry name" value="PROKAR_LIPOPROTEIN"/>
    <property type="match status" value="1"/>
</dbReference>
<keyword evidence="4" id="KW-1185">Reference proteome</keyword>
<keyword evidence="2" id="KW-0732">Signal</keyword>
<dbReference type="InterPro" id="IPR000675">
    <property type="entry name" value="Cutinase/axe"/>
</dbReference>
<proteinExistence type="predicted"/>
<evidence type="ECO:0000313" key="3">
    <source>
        <dbReference type="EMBL" id="PZA22811.1"/>
    </source>
</evidence>
<sequence>MRVQARLKAVCGAALLMTGLGLAVAPPAMAGCNYEAIVYTVGGSGQAGNSLRSYEVSYAASTIVTEAARAGSSRQVRVENIDYPAVPWTRYVRVSRNWSALEDSEQQGVKALIGRLGAVFAPGGCIPPIILLGYSQGADVVARAVNQVPREWQDFIYVGQMGNPSFMPGRSQDYGTFERILWGVRPSFGLTQYPLTARVTPRSVDACLDNDPICNYDPFDLPGLANGRSAHYNYINSGYAGYVGRTLWQLSRHR</sequence>
<dbReference type="OrthoDB" id="3690529at2"/>
<name>A0A323VDZ7_9ACTN</name>
<dbReference type="Gene3D" id="3.40.50.1820">
    <property type="entry name" value="alpha/beta hydrolase"/>
    <property type="match status" value="1"/>
</dbReference>
<dbReference type="SUPFAM" id="SSF53474">
    <property type="entry name" value="alpha/beta-Hydrolases"/>
    <property type="match status" value="1"/>
</dbReference>
<dbReference type="EMBL" id="QKNV01000019">
    <property type="protein sequence ID" value="PZA22811.1"/>
    <property type="molecule type" value="Genomic_DNA"/>
</dbReference>
<protein>
    <recommendedName>
        <fullName evidence="5">Cutinase family protein</fullName>
    </recommendedName>
</protein>
<dbReference type="SMART" id="SM01110">
    <property type="entry name" value="Cutinase"/>
    <property type="match status" value="1"/>
</dbReference>
<gene>
    <name evidence="3" type="ORF">DMO24_03220</name>
</gene>
<evidence type="ECO:0000313" key="4">
    <source>
        <dbReference type="Proteomes" id="UP000247602"/>
    </source>
</evidence>
<evidence type="ECO:0000256" key="2">
    <source>
        <dbReference type="SAM" id="SignalP"/>
    </source>
</evidence>
<dbReference type="GO" id="GO:0016787">
    <property type="term" value="F:hydrolase activity"/>
    <property type="evidence" value="ECO:0007669"/>
    <property type="project" value="UniProtKB-KW"/>
</dbReference>
<keyword evidence="1" id="KW-0378">Hydrolase</keyword>
<dbReference type="InterPro" id="IPR029058">
    <property type="entry name" value="AB_hydrolase_fold"/>
</dbReference>
<dbReference type="Proteomes" id="UP000247602">
    <property type="component" value="Unassembled WGS sequence"/>
</dbReference>
<evidence type="ECO:0008006" key="5">
    <source>
        <dbReference type="Google" id="ProtNLM"/>
    </source>
</evidence>
<reference evidence="3 4" key="1">
    <citation type="submission" date="2018-06" db="EMBL/GenBank/DDBJ databases">
        <title>Draft genome sequence of Modestobacter versicolor CP153-2.</title>
        <authorList>
            <person name="Gundlapally S.R."/>
        </authorList>
    </citation>
    <scope>NUCLEOTIDE SEQUENCE [LARGE SCALE GENOMIC DNA]</scope>
    <source>
        <strain evidence="3 4">CP153-2</strain>
    </source>
</reference>
<organism evidence="3 4">
    <name type="scientific">Modestobacter versicolor</name>
    <dbReference type="NCBI Taxonomy" id="429133"/>
    <lineage>
        <taxon>Bacteria</taxon>
        <taxon>Bacillati</taxon>
        <taxon>Actinomycetota</taxon>
        <taxon>Actinomycetes</taxon>
        <taxon>Geodermatophilales</taxon>
        <taxon>Geodermatophilaceae</taxon>
        <taxon>Modestobacter</taxon>
    </lineage>
</organism>
<accession>A0A323VDZ7</accession>
<feature type="signal peptide" evidence="2">
    <location>
        <begin position="1"/>
        <end position="30"/>
    </location>
</feature>